<accession>A0A9Q9IMC9</accession>
<evidence type="ECO:0000256" key="1">
    <source>
        <dbReference type="SAM" id="Phobius"/>
    </source>
</evidence>
<keyword evidence="3" id="KW-1185">Reference proteome</keyword>
<proteinExistence type="predicted"/>
<organism evidence="2 3">
    <name type="scientific">Dactylosporangium aurantiacum</name>
    <dbReference type="NCBI Taxonomy" id="35754"/>
    <lineage>
        <taxon>Bacteria</taxon>
        <taxon>Bacillati</taxon>
        <taxon>Actinomycetota</taxon>
        <taxon>Actinomycetes</taxon>
        <taxon>Micromonosporales</taxon>
        <taxon>Micromonosporaceae</taxon>
        <taxon>Dactylosporangium</taxon>
    </lineage>
</organism>
<dbReference type="AlphaFoldDB" id="A0A9Q9IMC9"/>
<reference evidence="2" key="1">
    <citation type="submission" date="2021-04" db="EMBL/GenBank/DDBJ databases">
        <title>Dactylosporangium aurantiacum NRRL B-8018 full assembly.</title>
        <authorList>
            <person name="Hartkoorn R.C."/>
            <person name="Beaudoing E."/>
            <person name="Hot D."/>
        </authorList>
    </citation>
    <scope>NUCLEOTIDE SEQUENCE</scope>
    <source>
        <strain evidence="2">NRRL B-8018</strain>
    </source>
</reference>
<sequence>MMHVPWDRLPLPGRRLLQHRVLTRCGPAELFAEFGYRFGEWAVNGRRAAPHYVAEVEGRLVEYLAAADGVGRRWGTAAGVAAGLLLVAVGGLAAWLWTVVR</sequence>
<keyword evidence="1" id="KW-0472">Membrane</keyword>
<name>A0A9Q9IMC9_9ACTN</name>
<evidence type="ECO:0000313" key="2">
    <source>
        <dbReference type="EMBL" id="UWZ56467.1"/>
    </source>
</evidence>
<gene>
    <name evidence="2" type="ORF">Daura_09970</name>
</gene>
<keyword evidence="1" id="KW-0812">Transmembrane</keyword>
<keyword evidence="1" id="KW-1133">Transmembrane helix</keyword>
<feature type="transmembrane region" description="Helical" evidence="1">
    <location>
        <begin position="77"/>
        <end position="100"/>
    </location>
</feature>
<dbReference type="Proteomes" id="UP001058003">
    <property type="component" value="Chromosome"/>
</dbReference>
<evidence type="ECO:0000313" key="3">
    <source>
        <dbReference type="Proteomes" id="UP001058003"/>
    </source>
</evidence>
<protein>
    <submittedName>
        <fullName evidence="2">Uncharacterized protein</fullName>
    </submittedName>
</protein>
<dbReference type="EMBL" id="CP073767">
    <property type="protein sequence ID" value="UWZ56467.1"/>
    <property type="molecule type" value="Genomic_DNA"/>
</dbReference>
<dbReference type="KEGG" id="daur:Daura_09970"/>
<dbReference type="RefSeq" id="WP_156089966.1">
    <property type="nucleotide sequence ID" value="NZ_CP073767.1"/>
</dbReference>